<reference evidence="2 3" key="1">
    <citation type="submission" date="2019-07" db="EMBL/GenBank/DDBJ databases">
        <title>Whole genome shotgun sequence of Methylobacterium gnaphalii NBRC 107716.</title>
        <authorList>
            <person name="Hosoyama A."/>
            <person name="Uohara A."/>
            <person name="Ohji S."/>
            <person name="Ichikawa N."/>
        </authorList>
    </citation>
    <scope>NUCLEOTIDE SEQUENCE [LARGE SCALE GENOMIC DNA]</scope>
    <source>
        <strain evidence="2 3">NBRC 107716</strain>
    </source>
</reference>
<accession>A0A512JLA8</accession>
<gene>
    <name evidence="2" type="ORF">MGN01_25810</name>
</gene>
<sequence>MSQAHPTTGAEPDKECPVSLELLGEVYRADDYDLPYILEEIPPLTRARLAGYLYSKSHMHQLGLKVARSCERDDLIRAVGEIGSVIHGQASLKPAPVVEDAKAAAPAPKKISLGGAQAKPPAKKISLGGSQAKGRNFDFD</sequence>
<evidence type="ECO:0000256" key="1">
    <source>
        <dbReference type="SAM" id="MobiDB-lite"/>
    </source>
</evidence>
<dbReference type="AlphaFoldDB" id="A0A512JLA8"/>
<comment type="caution">
    <text evidence="2">The sequence shown here is derived from an EMBL/GenBank/DDBJ whole genome shotgun (WGS) entry which is preliminary data.</text>
</comment>
<keyword evidence="3" id="KW-1185">Reference proteome</keyword>
<protein>
    <submittedName>
        <fullName evidence="2">Uncharacterized protein</fullName>
    </submittedName>
</protein>
<dbReference type="OrthoDB" id="8138968at2"/>
<evidence type="ECO:0000313" key="3">
    <source>
        <dbReference type="Proteomes" id="UP000321750"/>
    </source>
</evidence>
<dbReference type="RefSeq" id="WP_147046996.1">
    <property type="nucleotide sequence ID" value="NZ_BJZV01000013.1"/>
</dbReference>
<name>A0A512JLA8_9HYPH</name>
<organism evidence="2 3">
    <name type="scientific">Methylobacterium gnaphalii</name>
    <dbReference type="NCBI Taxonomy" id="1010610"/>
    <lineage>
        <taxon>Bacteria</taxon>
        <taxon>Pseudomonadati</taxon>
        <taxon>Pseudomonadota</taxon>
        <taxon>Alphaproteobacteria</taxon>
        <taxon>Hyphomicrobiales</taxon>
        <taxon>Methylobacteriaceae</taxon>
        <taxon>Methylobacterium</taxon>
    </lineage>
</organism>
<dbReference type="Proteomes" id="UP000321750">
    <property type="component" value="Unassembled WGS sequence"/>
</dbReference>
<proteinExistence type="predicted"/>
<evidence type="ECO:0000313" key="2">
    <source>
        <dbReference type="EMBL" id="GEP10736.1"/>
    </source>
</evidence>
<dbReference type="EMBL" id="BJZV01000013">
    <property type="protein sequence ID" value="GEP10736.1"/>
    <property type="molecule type" value="Genomic_DNA"/>
</dbReference>
<feature type="region of interest" description="Disordered" evidence="1">
    <location>
        <begin position="109"/>
        <end position="140"/>
    </location>
</feature>